<dbReference type="Proteomes" id="UP000693970">
    <property type="component" value="Unassembled WGS sequence"/>
</dbReference>
<dbReference type="InterPro" id="IPR002634">
    <property type="entry name" value="BolA"/>
</dbReference>
<dbReference type="EMBL" id="JAGRRH010000025">
    <property type="protein sequence ID" value="KAG7342273.1"/>
    <property type="molecule type" value="Genomic_DNA"/>
</dbReference>
<dbReference type="PANTHER" id="PTHR46230">
    <property type="match status" value="1"/>
</dbReference>
<name>A0A9K3KFR6_9STRA</name>
<organism evidence="2 3">
    <name type="scientific">Nitzschia inconspicua</name>
    <dbReference type="NCBI Taxonomy" id="303405"/>
    <lineage>
        <taxon>Eukaryota</taxon>
        <taxon>Sar</taxon>
        <taxon>Stramenopiles</taxon>
        <taxon>Ochrophyta</taxon>
        <taxon>Bacillariophyta</taxon>
        <taxon>Bacillariophyceae</taxon>
        <taxon>Bacillariophycidae</taxon>
        <taxon>Bacillariales</taxon>
        <taxon>Bacillariaceae</taxon>
        <taxon>Nitzschia</taxon>
    </lineage>
</organism>
<dbReference type="AlphaFoldDB" id="A0A9K3KFR6"/>
<reference evidence="2" key="2">
    <citation type="submission" date="2021-04" db="EMBL/GenBank/DDBJ databases">
        <authorList>
            <person name="Podell S."/>
        </authorList>
    </citation>
    <scope>NUCLEOTIDE SEQUENCE</scope>
    <source>
        <strain evidence="2">Hildebrandi</strain>
    </source>
</reference>
<dbReference type="OrthoDB" id="411584at2759"/>
<evidence type="ECO:0000313" key="3">
    <source>
        <dbReference type="Proteomes" id="UP000693970"/>
    </source>
</evidence>
<dbReference type="InterPro" id="IPR003808">
    <property type="entry name" value="Fe-S_metab-assoc_dom"/>
</dbReference>
<dbReference type="GO" id="GO:0016226">
    <property type="term" value="P:iron-sulfur cluster assembly"/>
    <property type="evidence" value="ECO:0007669"/>
    <property type="project" value="TreeGrafter"/>
</dbReference>
<dbReference type="Pfam" id="PF02657">
    <property type="entry name" value="SufE"/>
    <property type="match status" value="1"/>
</dbReference>
<evidence type="ECO:0000259" key="1">
    <source>
        <dbReference type="Pfam" id="PF02657"/>
    </source>
</evidence>
<proteinExistence type="predicted"/>
<feature type="domain" description="Fe-S metabolism associated" evidence="1">
    <location>
        <begin position="74"/>
        <end position="201"/>
    </location>
</feature>
<keyword evidence="3" id="KW-1185">Reference proteome</keyword>
<evidence type="ECO:0000313" key="2">
    <source>
        <dbReference type="EMBL" id="KAG7342273.1"/>
    </source>
</evidence>
<gene>
    <name evidence="2" type="ORF">IV203_007365</name>
</gene>
<dbReference type="Pfam" id="PF01722">
    <property type="entry name" value="BolA"/>
    <property type="match status" value="1"/>
</dbReference>
<sequence length="334" mass="36625">MQRRTIEFLSWAAVTFLRVPTTLAFVPSQRRLLQQQQQQYRFSHSHRLASSSLADNEQQELDLGLTPELKRVTDAFAAIGDEQVRYKQLLYMAQNTKETQSFPDAFKIPENKVPGCLSTVYVHGTAEYSEDAGDYVINFIGDSDGLLTKGLVALLVRCLSGNTAEAIQKVDPQFIKAAKIEQSLTPGRNNGFLNMLKTMKDKAVALDAEARQGGDVSVGVEKANASAAESNDAGVTVSVDGKGPKYTAIVEALQALKPTKLELIDNSHQHAGHAGNNMDGESHFDLTIVASAFDGLNLVKRHQLIYMMLGEIMPQIHALQIQSLTPEEAEQRGL</sequence>
<protein>
    <submittedName>
        <fullName evidence="2">Fe-S metabolism associated SufE</fullName>
    </submittedName>
</protein>
<accession>A0A9K3KFR6</accession>
<reference evidence="2" key="1">
    <citation type="journal article" date="2021" name="Sci. Rep.">
        <title>Diploid genomic architecture of Nitzschia inconspicua, an elite biomass production diatom.</title>
        <authorList>
            <person name="Oliver A."/>
            <person name="Podell S."/>
            <person name="Pinowska A."/>
            <person name="Traller J.C."/>
            <person name="Smith S.R."/>
            <person name="McClure R."/>
            <person name="Beliaev A."/>
            <person name="Bohutskyi P."/>
            <person name="Hill E.A."/>
            <person name="Rabines A."/>
            <person name="Zheng H."/>
            <person name="Allen L.Z."/>
            <person name="Kuo A."/>
            <person name="Grigoriev I.V."/>
            <person name="Allen A.E."/>
            <person name="Hazlebeck D."/>
            <person name="Allen E.E."/>
        </authorList>
    </citation>
    <scope>NUCLEOTIDE SEQUENCE</scope>
    <source>
        <strain evidence="2">Hildebrandi</strain>
    </source>
</reference>
<comment type="caution">
    <text evidence="2">The sequence shown here is derived from an EMBL/GenBank/DDBJ whole genome shotgun (WGS) entry which is preliminary data.</text>
</comment>
<dbReference type="PANTHER" id="PTHR46230:SF3">
    <property type="entry name" value="SUFE-LIKE PROTEIN 1, CHLOROPLASTIC_MITOCHONDRIAL"/>
    <property type="match status" value="1"/>
</dbReference>